<evidence type="ECO:0000313" key="3">
    <source>
        <dbReference type="Proteomes" id="UP000291562"/>
    </source>
</evidence>
<gene>
    <name evidence="2" type="ORF">ELE36_11045</name>
</gene>
<evidence type="ECO:0008006" key="4">
    <source>
        <dbReference type="Google" id="ProtNLM"/>
    </source>
</evidence>
<dbReference type="InterPro" id="IPR004175">
    <property type="entry name" value="RNA_CPDase"/>
</dbReference>
<keyword evidence="3" id="KW-1185">Reference proteome</keyword>
<dbReference type="EMBL" id="CP035704">
    <property type="protein sequence ID" value="QBB70847.1"/>
    <property type="molecule type" value="Genomic_DNA"/>
</dbReference>
<dbReference type="PANTHER" id="PTHR35561:SF1">
    <property type="entry name" value="RNA 2',3'-CYCLIC PHOSPHODIESTERASE"/>
    <property type="match status" value="1"/>
</dbReference>
<evidence type="ECO:0000256" key="1">
    <source>
        <dbReference type="ARBA" id="ARBA00022801"/>
    </source>
</evidence>
<protein>
    <recommendedName>
        <fullName evidence="4">RNA 2',3'-cyclic phosphodiesterase</fullName>
    </recommendedName>
</protein>
<accession>A0A411HKD9</accession>
<dbReference type="Gene3D" id="3.90.1140.10">
    <property type="entry name" value="Cyclic phosphodiesterase"/>
    <property type="match status" value="1"/>
</dbReference>
<organism evidence="2 3">
    <name type="scientific">Pseudolysobacter antarcticus</name>
    <dbReference type="NCBI Taxonomy" id="2511995"/>
    <lineage>
        <taxon>Bacteria</taxon>
        <taxon>Pseudomonadati</taxon>
        <taxon>Pseudomonadota</taxon>
        <taxon>Gammaproteobacteria</taxon>
        <taxon>Lysobacterales</taxon>
        <taxon>Rhodanobacteraceae</taxon>
        <taxon>Pseudolysobacter</taxon>
    </lineage>
</organism>
<dbReference type="PANTHER" id="PTHR35561">
    <property type="entry name" value="RNA 2',3'-CYCLIC PHOSPHODIESTERASE"/>
    <property type="match status" value="1"/>
</dbReference>
<dbReference type="GO" id="GO:0004113">
    <property type="term" value="F:2',3'-cyclic-nucleotide 3'-phosphodiesterase activity"/>
    <property type="evidence" value="ECO:0007669"/>
    <property type="project" value="InterPro"/>
</dbReference>
<name>A0A411HKD9_9GAMM</name>
<dbReference type="Pfam" id="PF13563">
    <property type="entry name" value="2_5_RNA_ligase2"/>
    <property type="match status" value="1"/>
</dbReference>
<dbReference type="SUPFAM" id="SSF55144">
    <property type="entry name" value="LigT-like"/>
    <property type="match status" value="1"/>
</dbReference>
<dbReference type="InterPro" id="IPR009097">
    <property type="entry name" value="Cyclic_Pdiesterase"/>
</dbReference>
<keyword evidence="1" id="KW-0378">Hydrolase</keyword>
<proteinExistence type="predicted"/>
<dbReference type="KEGG" id="xbc:ELE36_11045"/>
<evidence type="ECO:0000313" key="2">
    <source>
        <dbReference type="EMBL" id="QBB70847.1"/>
    </source>
</evidence>
<sequence>MGVNVSPQLHNLFLALRPAPEVIEQIIAEVETLREKKLLSGSGILPKNYHITLHWLGAYPEAPNEVLARAKKAVENIKLPPIDFVLDHFMGFRNKGSSPLVLCASTHSQLQSLWRELRIALSYAGFEKFLESKFNPHLTVAYTDTILPKQDLTSPIICQVQEFVLIDSHIGKSRHVILDRWQLNGDASTPLKRDLFGGA</sequence>
<dbReference type="AlphaFoldDB" id="A0A411HKD9"/>
<reference evidence="2 3" key="1">
    <citation type="submission" date="2019-01" db="EMBL/GenBank/DDBJ databases">
        <title>Pseudolysobacter antarctica gen. nov., sp. nov., isolated from Fildes Peninsula, Antarctica.</title>
        <authorList>
            <person name="Wei Z."/>
            <person name="Peng F."/>
        </authorList>
    </citation>
    <scope>NUCLEOTIDE SEQUENCE [LARGE SCALE GENOMIC DNA]</scope>
    <source>
        <strain evidence="2 3">AQ6-296</strain>
    </source>
</reference>
<dbReference type="Proteomes" id="UP000291562">
    <property type="component" value="Chromosome"/>
</dbReference>
<dbReference type="OrthoDB" id="7061261at2"/>
<dbReference type="GO" id="GO:0008664">
    <property type="term" value="F:RNA 2',3'-cyclic 3'-phosphodiesterase activity"/>
    <property type="evidence" value="ECO:0007669"/>
    <property type="project" value="InterPro"/>
</dbReference>